<gene>
    <name evidence="1" type="ORF">DERF_014930</name>
</gene>
<name>A0A922HNA7_DERFA</name>
<accession>A0A922HNA7</accession>
<dbReference type="EMBL" id="ASGP02000008">
    <property type="protein sequence ID" value="KAH9494227.1"/>
    <property type="molecule type" value="Genomic_DNA"/>
</dbReference>
<evidence type="ECO:0000313" key="1">
    <source>
        <dbReference type="EMBL" id="KAH9494227.1"/>
    </source>
</evidence>
<dbReference type="Proteomes" id="UP000790347">
    <property type="component" value="Unassembled WGS sequence"/>
</dbReference>
<organism evidence="1 2">
    <name type="scientific">Dermatophagoides farinae</name>
    <name type="common">American house dust mite</name>
    <dbReference type="NCBI Taxonomy" id="6954"/>
    <lineage>
        <taxon>Eukaryota</taxon>
        <taxon>Metazoa</taxon>
        <taxon>Ecdysozoa</taxon>
        <taxon>Arthropoda</taxon>
        <taxon>Chelicerata</taxon>
        <taxon>Arachnida</taxon>
        <taxon>Acari</taxon>
        <taxon>Acariformes</taxon>
        <taxon>Sarcoptiformes</taxon>
        <taxon>Astigmata</taxon>
        <taxon>Psoroptidia</taxon>
        <taxon>Analgoidea</taxon>
        <taxon>Pyroglyphidae</taxon>
        <taxon>Dermatophagoidinae</taxon>
        <taxon>Dermatophagoides</taxon>
    </lineage>
</organism>
<reference evidence="1" key="2">
    <citation type="journal article" date="2022" name="Res Sq">
        <title>Comparative Genomics Reveals Insights into the Divergent Evolution of Astigmatic Mites and Household Pest Adaptations.</title>
        <authorList>
            <person name="Xiong Q."/>
            <person name="Wan A.T.-Y."/>
            <person name="Liu X.-Y."/>
            <person name="Fung C.S.-H."/>
            <person name="Xiao X."/>
            <person name="Malainual N."/>
            <person name="Hou J."/>
            <person name="Wang L."/>
            <person name="Wang M."/>
            <person name="Yang K."/>
            <person name="Cui Y."/>
            <person name="Leung E."/>
            <person name="Nong W."/>
            <person name="Shin S.-K."/>
            <person name="Au S."/>
            <person name="Jeong K.Y."/>
            <person name="Chew F.T."/>
            <person name="Hui J."/>
            <person name="Leung T.F."/>
            <person name="Tungtrongchitr A."/>
            <person name="Zhong N."/>
            <person name="Liu Z."/>
            <person name="Tsui S."/>
        </authorList>
    </citation>
    <scope>NUCLEOTIDE SEQUENCE</scope>
    <source>
        <strain evidence="1">Derf</strain>
        <tissue evidence="1">Whole organism</tissue>
    </source>
</reference>
<comment type="caution">
    <text evidence="1">The sequence shown here is derived from an EMBL/GenBank/DDBJ whole genome shotgun (WGS) entry which is preliminary data.</text>
</comment>
<evidence type="ECO:0000313" key="2">
    <source>
        <dbReference type="Proteomes" id="UP000790347"/>
    </source>
</evidence>
<keyword evidence="2" id="KW-1185">Reference proteome</keyword>
<reference evidence="1" key="1">
    <citation type="submission" date="2013-05" db="EMBL/GenBank/DDBJ databases">
        <authorList>
            <person name="Yim A.K.Y."/>
            <person name="Chan T.F."/>
            <person name="Ji K.M."/>
            <person name="Liu X.Y."/>
            <person name="Zhou J.W."/>
            <person name="Li R.Q."/>
            <person name="Yang K.Y."/>
            <person name="Li J."/>
            <person name="Li M."/>
            <person name="Law P.T.W."/>
            <person name="Wu Y.L."/>
            <person name="Cai Z.L."/>
            <person name="Qin H."/>
            <person name="Bao Y."/>
            <person name="Leung R.K.K."/>
            <person name="Ng P.K.S."/>
            <person name="Zou J."/>
            <person name="Zhong X.J."/>
            <person name="Ran P.X."/>
            <person name="Zhong N.S."/>
            <person name="Liu Z.G."/>
            <person name="Tsui S.K.W."/>
        </authorList>
    </citation>
    <scope>NUCLEOTIDE SEQUENCE</scope>
    <source>
        <strain evidence="1">Derf</strain>
        <tissue evidence="1">Whole organism</tissue>
    </source>
</reference>
<proteinExistence type="predicted"/>
<sequence length="132" mass="15261">MYLNHKWGLDANMNKQQQQQKLNFTYIIASIVYITKKLETFSVDNGWAGFIVFLFRDPHLLEGGQRGQDGTTDPDRVFSFWWGDDLDFDGGWGQSSDFFLHTIGNTWVHCCTTRQDSVGEQIFTDINVAFHD</sequence>
<protein>
    <submittedName>
        <fullName evidence="1">Uncharacterized protein</fullName>
    </submittedName>
</protein>
<dbReference type="AlphaFoldDB" id="A0A922HNA7"/>